<evidence type="ECO:0000313" key="2">
    <source>
        <dbReference type="Proteomes" id="UP000244005"/>
    </source>
</evidence>
<dbReference type="EMBL" id="KZ772764">
    <property type="protein sequence ID" value="PTQ33100.1"/>
    <property type="molecule type" value="Genomic_DNA"/>
</dbReference>
<sequence length="90" mass="9992">MRRECLTCRTTGIRCNTLMDDDYQLELSTDCENVCARGSGLLVLDAICTGMTASLFPMRSIPTTISTRMYKYHSTGSFKCSARVGHVLKS</sequence>
<name>A0A2R6WGX4_MARPO</name>
<gene>
    <name evidence="1" type="ORF">MARPO_0092s0061</name>
</gene>
<reference evidence="2" key="1">
    <citation type="journal article" date="2017" name="Cell">
        <title>Insights into land plant evolution garnered from the Marchantia polymorpha genome.</title>
        <authorList>
            <person name="Bowman J.L."/>
            <person name="Kohchi T."/>
            <person name="Yamato K.T."/>
            <person name="Jenkins J."/>
            <person name="Shu S."/>
            <person name="Ishizaki K."/>
            <person name="Yamaoka S."/>
            <person name="Nishihama R."/>
            <person name="Nakamura Y."/>
            <person name="Berger F."/>
            <person name="Adam C."/>
            <person name="Aki S.S."/>
            <person name="Althoff F."/>
            <person name="Araki T."/>
            <person name="Arteaga-Vazquez M.A."/>
            <person name="Balasubrmanian S."/>
            <person name="Barry K."/>
            <person name="Bauer D."/>
            <person name="Boehm C.R."/>
            <person name="Briginshaw L."/>
            <person name="Caballero-Perez J."/>
            <person name="Catarino B."/>
            <person name="Chen F."/>
            <person name="Chiyoda S."/>
            <person name="Chovatia M."/>
            <person name="Davies K.M."/>
            <person name="Delmans M."/>
            <person name="Demura T."/>
            <person name="Dierschke T."/>
            <person name="Dolan L."/>
            <person name="Dorantes-Acosta A.E."/>
            <person name="Eklund D.M."/>
            <person name="Florent S.N."/>
            <person name="Flores-Sandoval E."/>
            <person name="Fujiyama A."/>
            <person name="Fukuzawa H."/>
            <person name="Galik B."/>
            <person name="Grimanelli D."/>
            <person name="Grimwood J."/>
            <person name="Grossniklaus U."/>
            <person name="Hamada T."/>
            <person name="Haseloff J."/>
            <person name="Hetherington A.J."/>
            <person name="Higo A."/>
            <person name="Hirakawa Y."/>
            <person name="Hundley H.N."/>
            <person name="Ikeda Y."/>
            <person name="Inoue K."/>
            <person name="Inoue S.I."/>
            <person name="Ishida S."/>
            <person name="Jia Q."/>
            <person name="Kakita M."/>
            <person name="Kanazawa T."/>
            <person name="Kawai Y."/>
            <person name="Kawashima T."/>
            <person name="Kennedy M."/>
            <person name="Kinose K."/>
            <person name="Kinoshita T."/>
            <person name="Kohara Y."/>
            <person name="Koide E."/>
            <person name="Komatsu K."/>
            <person name="Kopischke S."/>
            <person name="Kubo M."/>
            <person name="Kyozuka J."/>
            <person name="Lagercrantz U."/>
            <person name="Lin S.S."/>
            <person name="Lindquist E."/>
            <person name="Lipzen A.M."/>
            <person name="Lu C.W."/>
            <person name="De Luna E."/>
            <person name="Martienssen R.A."/>
            <person name="Minamino N."/>
            <person name="Mizutani M."/>
            <person name="Mizutani M."/>
            <person name="Mochizuki N."/>
            <person name="Monte I."/>
            <person name="Mosher R."/>
            <person name="Nagasaki H."/>
            <person name="Nakagami H."/>
            <person name="Naramoto S."/>
            <person name="Nishitani K."/>
            <person name="Ohtani M."/>
            <person name="Okamoto T."/>
            <person name="Okumura M."/>
            <person name="Phillips J."/>
            <person name="Pollak B."/>
            <person name="Reinders A."/>
            <person name="Rovekamp M."/>
            <person name="Sano R."/>
            <person name="Sawa S."/>
            <person name="Schmid M.W."/>
            <person name="Shirakawa M."/>
            <person name="Solano R."/>
            <person name="Spunde A."/>
            <person name="Suetsugu N."/>
            <person name="Sugano S."/>
            <person name="Sugiyama A."/>
            <person name="Sun R."/>
            <person name="Suzuki Y."/>
            <person name="Takenaka M."/>
            <person name="Takezawa D."/>
            <person name="Tomogane H."/>
            <person name="Tsuzuki M."/>
            <person name="Ueda T."/>
            <person name="Umeda M."/>
            <person name="Ward J.M."/>
            <person name="Watanabe Y."/>
            <person name="Yazaki K."/>
            <person name="Yokoyama R."/>
            <person name="Yoshitake Y."/>
            <person name="Yotsui I."/>
            <person name="Zachgo S."/>
            <person name="Schmutz J."/>
        </authorList>
    </citation>
    <scope>NUCLEOTIDE SEQUENCE [LARGE SCALE GENOMIC DNA]</scope>
    <source>
        <strain evidence="2">Tak-1</strain>
    </source>
</reference>
<protein>
    <submittedName>
        <fullName evidence="1">Uncharacterized protein</fullName>
    </submittedName>
</protein>
<dbReference type="Proteomes" id="UP000244005">
    <property type="component" value="Unassembled WGS sequence"/>
</dbReference>
<dbReference type="AlphaFoldDB" id="A0A2R6WGX4"/>
<proteinExistence type="predicted"/>
<keyword evidence="2" id="KW-1185">Reference proteome</keyword>
<organism evidence="1 2">
    <name type="scientific">Marchantia polymorpha</name>
    <name type="common">Common liverwort</name>
    <name type="synonym">Marchantia aquatica</name>
    <dbReference type="NCBI Taxonomy" id="3197"/>
    <lineage>
        <taxon>Eukaryota</taxon>
        <taxon>Viridiplantae</taxon>
        <taxon>Streptophyta</taxon>
        <taxon>Embryophyta</taxon>
        <taxon>Marchantiophyta</taxon>
        <taxon>Marchantiopsida</taxon>
        <taxon>Marchantiidae</taxon>
        <taxon>Marchantiales</taxon>
        <taxon>Marchantiaceae</taxon>
        <taxon>Marchantia</taxon>
    </lineage>
</organism>
<evidence type="ECO:0000313" key="1">
    <source>
        <dbReference type="EMBL" id="PTQ33100.1"/>
    </source>
</evidence>
<dbReference type="Gramene" id="Mp5g12450.1">
    <property type="protein sequence ID" value="Mp5g12450.1.cds1"/>
    <property type="gene ID" value="Mp5g12450"/>
</dbReference>
<accession>A0A2R6WGX4</accession>